<dbReference type="PANTHER" id="PTHR12526">
    <property type="entry name" value="GLYCOSYLTRANSFERASE"/>
    <property type="match status" value="1"/>
</dbReference>
<dbReference type="Proteomes" id="UP000199403">
    <property type="component" value="Unassembled WGS sequence"/>
</dbReference>
<gene>
    <name evidence="3" type="ORF">SAMN05192553_10696</name>
</gene>
<dbReference type="SUPFAM" id="SSF53756">
    <property type="entry name" value="UDP-Glycosyltransferase/glycogen phosphorylase"/>
    <property type="match status" value="1"/>
</dbReference>
<dbReference type="Gene3D" id="3.40.50.2000">
    <property type="entry name" value="Glycogen Phosphorylase B"/>
    <property type="match status" value="2"/>
</dbReference>
<evidence type="ECO:0000313" key="3">
    <source>
        <dbReference type="EMBL" id="SEJ61653.1"/>
    </source>
</evidence>
<protein>
    <submittedName>
        <fullName evidence="3">Glycosyltransferase involved in cell wall bisynthesis</fullName>
    </submittedName>
</protein>
<proteinExistence type="predicted"/>
<dbReference type="RefSeq" id="WP_092177137.1">
    <property type="nucleotide sequence ID" value="NZ_FNZH01000006.1"/>
</dbReference>
<reference evidence="4" key="1">
    <citation type="submission" date="2016-10" db="EMBL/GenBank/DDBJ databases">
        <authorList>
            <person name="Varghese N."/>
            <person name="Submissions S."/>
        </authorList>
    </citation>
    <scope>NUCLEOTIDE SEQUENCE [LARGE SCALE GENOMIC DNA]</scope>
    <source>
        <strain evidence="4">IBRC-M 10761</strain>
    </source>
</reference>
<dbReference type="OrthoDB" id="7560678at2"/>
<accession>A0A1H7A7L9</accession>
<dbReference type="STRING" id="1416801.SAMN05192553_10696"/>
<dbReference type="AlphaFoldDB" id="A0A1H7A7L9"/>
<evidence type="ECO:0000313" key="4">
    <source>
        <dbReference type="Proteomes" id="UP000199403"/>
    </source>
</evidence>
<dbReference type="PANTHER" id="PTHR12526:SF630">
    <property type="entry name" value="GLYCOSYLTRANSFERASE"/>
    <property type="match status" value="1"/>
</dbReference>
<dbReference type="Pfam" id="PF13439">
    <property type="entry name" value="Glyco_transf_4"/>
    <property type="match status" value="1"/>
</dbReference>
<dbReference type="EMBL" id="FNZH01000006">
    <property type="protein sequence ID" value="SEJ61653.1"/>
    <property type="molecule type" value="Genomic_DNA"/>
</dbReference>
<dbReference type="CDD" id="cd03801">
    <property type="entry name" value="GT4_PimA-like"/>
    <property type="match status" value="1"/>
</dbReference>
<keyword evidence="3" id="KW-0808">Transferase</keyword>
<evidence type="ECO:0000259" key="1">
    <source>
        <dbReference type="Pfam" id="PF00534"/>
    </source>
</evidence>
<feature type="domain" description="Glycosyltransferase subfamily 4-like N-terminal" evidence="2">
    <location>
        <begin position="16"/>
        <end position="170"/>
    </location>
</feature>
<name>A0A1H7A7L9_9BACT</name>
<dbReference type="GO" id="GO:0016757">
    <property type="term" value="F:glycosyltransferase activity"/>
    <property type="evidence" value="ECO:0007669"/>
    <property type="project" value="InterPro"/>
</dbReference>
<dbReference type="Pfam" id="PF00534">
    <property type="entry name" value="Glycos_transf_1"/>
    <property type="match status" value="1"/>
</dbReference>
<evidence type="ECO:0000259" key="2">
    <source>
        <dbReference type="Pfam" id="PF13439"/>
    </source>
</evidence>
<sequence length="374" mass="42066">MEKIRLLHCIETISSGGVERVRLNYANKMDKETYELKIVCTQAKGKILSDLTRLGIEIIPVGTFKHPLEIRKYKKLLRVIREFKPHIIHGAVFEGNSMAFVGKVIGRVPIAILEETSDPITRSRRANRLLSFYSRFAEGVIGISPAVMDYLRKQVNVRESKLTCIPNGLDIPGKAKAEVRKLLKDTLGIKEGEVVVGAVGRVYNRVKRFSDIVDALHMLNIPTLKLVLVGNGPDLEKLKARTQKLGMEQRVHFVGYQEDPNRFYSIMDIFCVPSLQEGFGLVAVEAMLHRLPVVGSRVGGLKDIVADGKSGFLVPPACFQELASKLKVLFESPELRKEFGENGYRIAMENYSSDLYAKNLDNLYQRLLREKGII</sequence>
<dbReference type="InterPro" id="IPR028098">
    <property type="entry name" value="Glyco_trans_4-like_N"/>
</dbReference>
<organism evidence="3 4">
    <name type="scientific">Cyclobacterium xiamenense</name>
    <dbReference type="NCBI Taxonomy" id="1297121"/>
    <lineage>
        <taxon>Bacteria</taxon>
        <taxon>Pseudomonadati</taxon>
        <taxon>Bacteroidota</taxon>
        <taxon>Cytophagia</taxon>
        <taxon>Cytophagales</taxon>
        <taxon>Cyclobacteriaceae</taxon>
        <taxon>Cyclobacterium</taxon>
    </lineage>
</organism>
<feature type="domain" description="Glycosyl transferase family 1" evidence="1">
    <location>
        <begin position="183"/>
        <end position="345"/>
    </location>
</feature>
<dbReference type="InterPro" id="IPR001296">
    <property type="entry name" value="Glyco_trans_1"/>
</dbReference>
<keyword evidence="4" id="KW-1185">Reference proteome</keyword>